<evidence type="ECO:0000256" key="1">
    <source>
        <dbReference type="SAM" id="Phobius"/>
    </source>
</evidence>
<feature type="transmembrane region" description="Helical" evidence="1">
    <location>
        <begin position="14"/>
        <end position="32"/>
    </location>
</feature>
<dbReference type="Proteomes" id="UP000007468">
    <property type="component" value="Chromosome"/>
</dbReference>
<dbReference type="SUPFAM" id="SSF48452">
    <property type="entry name" value="TPR-like"/>
    <property type="match status" value="1"/>
</dbReference>
<proteinExistence type="predicted"/>
<protein>
    <recommendedName>
        <fullName evidence="4">Tetratricopeptide repeat protein</fullName>
    </recommendedName>
</protein>
<evidence type="ECO:0000313" key="3">
    <source>
        <dbReference type="Proteomes" id="UP000007468"/>
    </source>
</evidence>
<dbReference type="EMBL" id="CP002390">
    <property type="protein sequence ID" value="EFE29197.1"/>
    <property type="molecule type" value="Genomic_DNA"/>
</dbReference>
<dbReference type="eggNOG" id="ENOG50345UG">
    <property type="taxonomic scope" value="Bacteria"/>
</dbReference>
<dbReference type="OrthoDB" id="1150409at2"/>
<keyword evidence="1" id="KW-0472">Membrane</keyword>
<keyword evidence="3" id="KW-1185">Reference proteome</keyword>
<evidence type="ECO:0000313" key="2">
    <source>
        <dbReference type="EMBL" id="EFE29197.1"/>
    </source>
</evidence>
<organism evidence="2 3">
    <name type="scientific">Filifactor alocis (strain ATCC 35896 / CCUG 47790 / D40 B5)</name>
    <name type="common">Fusobacterium alocis</name>
    <dbReference type="NCBI Taxonomy" id="546269"/>
    <lineage>
        <taxon>Bacteria</taxon>
        <taxon>Bacillati</taxon>
        <taxon>Bacillota</taxon>
        <taxon>Clostridia</taxon>
        <taxon>Peptostreptococcales</taxon>
        <taxon>Filifactoraceae</taxon>
        <taxon>Filifactor</taxon>
    </lineage>
</organism>
<keyword evidence="1" id="KW-0812">Transmembrane</keyword>
<dbReference type="InterPro" id="IPR011990">
    <property type="entry name" value="TPR-like_helical_dom_sf"/>
</dbReference>
<evidence type="ECO:0008006" key="4">
    <source>
        <dbReference type="Google" id="ProtNLM"/>
    </source>
</evidence>
<keyword evidence="1" id="KW-1133">Transmembrane helix</keyword>
<dbReference type="RefSeq" id="WP_014263103.1">
    <property type="nucleotide sequence ID" value="NC_016630.1"/>
</dbReference>
<name>D6GQZ4_FILAD</name>
<sequence>MFSSTREVLPSLKVVYVLLIVFFVAVLFRNYFNKLKTKEDYLKRASNLGKHWKQYDRAAAILKKGLDTLTLTEEEQDVFNFQIGMQYYYKRDYKEAVEYFEKMERYFKKARIPFDNGYLSMIVSYYNIGKTEKAKSLYRILKKQQKLDPRYGDLDMLEKRLFD</sequence>
<dbReference type="Gene3D" id="1.25.40.10">
    <property type="entry name" value="Tetratricopeptide repeat domain"/>
    <property type="match status" value="1"/>
</dbReference>
<dbReference type="KEGG" id="faa:HMPREF0389_01122"/>
<gene>
    <name evidence="2" type="ordered locus">HMPREF0389_01122</name>
</gene>
<accession>D6GQZ4</accession>
<dbReference type="AlphaFoldDB" id="D6GQZ4"/>
<reference evidence="3" key="1">
    <citation type="submission" date="2010-12" db="EMBL/GenBank/DDBJ databases">
        <title>The genome sequence of Filifactor alocis strain ATCC 35896.</title>
        <authorList>
            <consortium name="The Broad Institute Genome Sequencing Platform"/>
            <person name="Ward D."/>
            <person name="Earl A."/>
            <person name="Feldgarden M."/>
            <person name="Young S.K."/>
            <person name="Gargeya S."/>
            <person name="Zeng Q."/>
            <person name="Alvarado L."/>
            <person name="Berlin A."/>
            <person name="Bochicchio J."/>
            <person name="Chapman S.B."/>
            <person name="Chen Z."/>
            <person name="Freedman E."/>
            <person name="Gellesch M."/>
            <person name="Goldberg J."/>
            <person name="Griggs A."/>
            <person name="Gujja S."/>
            <person name="Heilman E."/>
            <person name="Heiman D."/>
            <person name="Howarth C."/>
            <person name="Mehta T."/>
            <person name="Neiman D."/>
            <person name="Pearson M."/>
            <person name="Roberts A."/>
            <person name="Saif S."/>
            <person name="Shea T."/>
            <person name="Shenoy N."/>
            <person name="Sisk P."/>
            <person name="Stolte C."/>
            <person name="Sykes S."/>
            <person name="White J."/>
            <person name="Yandava C."/>
            <person name="Izard J."/>
            <person name="Blanton J.M."/>
            <person name="Baranova O.V."/>
            <person name="Tanner A.C."/>
            <person name="Dewhirst F.E."/>
            <person name="Haas B."/>
            <person name="Nusbaum C."/>
            <person name="Birren B."/>
        </authorList>
    </citation>
    <scope>NUCLEOTIDE SEQUENCE [LARGE SCALE GENOMIC DNA]</scope>
    <source>
        <strain evidence="3">ATCC 35896 / D40 B5</strain>
    </source>
</reference>